<keyword evidence="5" id="KW-0067">ATP-binding</keyword>
<evidence type="ECO:0000256" key="5">
    <source>
        <dbReference type="ARBA" id="ARBA00022840"/>
    </source>
</evidence>
<name>A0A069PQ31_9BURK</name>
<keyword evidence="8" id="KW-1185">Reference proteome</keyword>
<dbReference type="STRING" id="60547.GCA_000751215_01966"/>
<reference evidence="7 8" key="1">
    <citation type="submission" date="2014-03" db="EMBL/GenBank/DDBJ databases">
        <title>Draft Genome Sequences of Four Burkholderia Strains.</title>
        <authorList>
            <person name="Liu X.Y."/>
            <person name="Li C.X."/>
            <person name="Xu J.H."/>
        </authorList>
    </citation>
    <scope>NUCLEOTIDE SEQUENCE [LARGE SCALE GENOMIC DNA]</scope>
    <source>
        <strain evidence="7 8">DSM 50014</strain>
    </source>
</reference>
<proteinExistence type="inferred from homology"/>
<dbReference type="RefSeq" id="WP_051672439.1">
    <property type="nucleotide sequence ID" value="NZ_CADFFX010000006.1"/>
</dbReference>
<dbReference type="Pfam" id="PF00294">
    <property type="entry name" value="PfkB"/>
    <property type="match status" value="1"/>
</dbReference>
<dbReference type="EMBL" id="JFHC01000014">
    <property type="protein sequence ID" value="KDR42700.1"/>
    <property type="molecule type" value="Genomic_DNA"/>
</dbReference>
<evidence type="ECO:0000256" key="3">
    <source>
        <dbReference type="ARBA" id="ARBA00022741"/>
    </source>
</evidence>
<dbReference type="CDD" id="cd01166">
    <property type="entry name" value="KdgK"/>
    <property type="match status" value="1"/>
</dbReference>
<evidence type="ECO:0000313" key="7">
    <source>
        <dbReference type="EMBL" id="KDR42700.1"/>
    </source>
</evidence>
<dbReference type="InterPro" id="IPR029056">
    <property type="entry name" value="Ribokinase-like"/>
</dbReference>
<organism evidence="7 8">
    <name type="scientific">Caballeronia glathei</name>
    <dbReference type="NCBI Taxonomy" id="60547"/>
    <lineage>
        <taxon>Bacteria</taxon>
        <taxon>Pseudomonadati</taxon>
        <taxon>Pseudomonadota</taxon>
        <taxon>Betaproteobacteria</taxon>
        <taxon>Burkholderiales</taxon>
        <taxon>Burkholderiaceae</taxon>
        <taxon>Caballeronia</taxon>
    </lineage>
</organism>
<dbReference type="GO" id="GO:0005524">
    <property type="term" value="F:ATP binding"/>
    <property type="evidence" value="ECO:0007669"/>
    <property type="project" value="UniProtKB-KW"/>
</dbReference>
<evidence type="ECO:0000259" key="6">
    <source>
        <dbReference type="Pfam" id="PF00294"/>
    </source>
</evidence>
<evidence type="ECO:0000313" key="8">
    <source>
        <dbReference type="Proteomes" id="UP000027466"/>
    </source>
</evidence>
<dbReference type="Proteomes" id="UP000027466">
    <property type="component" value="Unassembled WGS sequence"/>
</dbReference>
<dbReference type="SUPFAM" id="SSF53613">
    <property type="entry name" value="Ribokinase-like"/>
    <property type="match status" value="1"/>
</dbReference>
<comment type="caution">
    <text evidence="7">The sequence shown here is derived from an EMBL/GenBank/DDBJ whole genome shotgun (WGS) entry which is preliminary data.</text>
</comment>
<keyword evidence="2" id="KW-0808">Transferase</keyword>
<dbReference type="InterPro" id="IPR011611">
    <property type="entry name" value="PfkB_dom"/>
</dbReference>
<dbReference type="Gene3D" id="3.40.1190.20">
    <property type="match status" value="1"/>
</dbReference>
<evidence type="ECO:0000256" key="2">
    <source>
        <dbReference type="ARBA" id="ARBA00022679"/>
    </source>
</evidence>
<dbReference type="AlphaFoldDB" id="A0A069PQ31"/>
<comment type="similarity">
    <text evidence="1">Belongs to the carbohydrate kinase PfkB family.</text>
</comment>
<keyword evidence="4 7" id="KW-0418">Kinase</keyword>
<dbReference type="GO" id="GO:0016301">
    <property type="term" value="F:kinase activity"/>
    <property type="evidence" value="ECO:0007669"/>
    <property type="project" value="UniProtKB-KW"/>
</dbReference>
<evidence type="ECO:0000256" key="4">
    <source>
        <dbReference type="ARBA" id="ARBA00022777"/>
    </source>
</evidence>
<dbReference type="InterPro" id="IPR050306">
    <property type="entry name" value="PfkB_Carbo_kinase"/>
</dbReference>
<sequence>MATTETRDAAQAGCILTMGEILVEIMATERGQSFRRAGTLIGPYASGAPAIFIDQVARAGSRGALIGCVGDDDFGALNVERLRADGVDVSGISVVRNATTGSAFVTYREDGERDFIYNIANSASGHLSVSNVRDDLLADCTHFHVMGSSLFSFRIIEAMKKVIETVKAQGGTVSFDPNIRKEMLRIPEMREALDFILDYTDVFLPSGHEVMLLASATTEEGAIEELLRRGVREVVVKRGKDGCSHHDGSHEIRMPALRVEEVDPTGAGDCFGATYIACRSQGFGIEDALRYACASGARAVTFRGPMEGTATLAQLDAFIAQTPEQGHA</sequence>
<feature type="domain" description="Carbohydrate kinase PfkB" evidence="6">
    <location>
        <begin position="47"/>
        <end position="307"/>
    </location>
</feature>
<keyword evidence="3" id="KW-0547">Nucleotide-binding</keyword>
<evidence type="ECO:0000256" key="1">
    <source>
        <dbReference type="ARBA" id="ARBA00010688"/>
    </source>
</evidence>
<dbReference type="PANTHER" id="PTHR43085">
    <property type="entry name" value="HEXOKINASE FAMILY MEMBER"/>
    <property type="match status" value="1"/>
</dbReference>
<protein>
    <submittedName>
        <fullName evidence="7">Sugar kinase</fullName>
    </submittedName>
</protein>
<dbReference type="PANTHER" id="PTHR43085:SF1">
    <property type="entry name" value="PSEUDOURIDINE KINASE-RELATED"/>
    <property type="match status" value="1"/>
</dbReference>
<gene>
    <name evidence="7" type="ORF">BG61_07620</name>
</gene>
<accession>A0A069PQ31</accession>